<keyword evidence="7" id="KW-0479">Metal-binding</keyword>
<evidence type="ECO:0000256" key="5">
    <source>
        <dbReference type="ARBA" id="ARBA00022694"/>
    </source>
</evidence>
<dbReference type="InterPro" id="IPR052390">
    <property type="entry name" value="tRNA_nt/polyA_polymerase"/>
</dbReference>
<feature type="domain" description="CBS" evidence="13">
    <location>
        <begin position="313"/>
        <end position="372"/>
    </location>
</feature>
<evidence type="ECO:0000259" key="13">
    <source>
        <dbReference type="PROSITE" id="PS51371"/>
    </source>
</evidence>
<evidence type="ECO:0000313" key="14">
    <source>
        <dbReference type="EMBL" id="SFP79328.1"/>
    </source>
</evidence>
<dbReference type="Pfam" id="PF01368">
    <property type="entry name" value="DHH"/>
    <property type="match status" value="1"/>
</dbReference>
<dbReference type="EMBL" id="FOXD01000010">
    <property type="protein sequence ID" value="SFP79328.1"/>
    <property type="molecule type" value="Genomic_DNA"/>
</dbReference>
<dbReference type="Pfam" id="PF01743">
    <property type="entry name" value="PolyA_pol"/>
    <property type="match status" value="1"/>
</dbReference>
<comment type="cofactor">
    <cofactor evidence="1">
        <name>Mg(2+)</name>
        <dbReference type="ChEBI" id="CHEBI:18420"/>
    </cofactor>
</comment>
<evidence type="ECO:0000256" key="12">
    <source>
        <dbReference type="RuleBase" id="RU003953"/>
    </source>
</evidence>
<evidence type="ECO:0000256" key="9">
    <source>
        <dbReference type="ARBA" id="ARBA00022842"/>
    </source>
</evidence>
<dbReference type="GO" id="GO:0000166">
    <property type="term" value="F:nucleotide binding"/>
    <property type="evidence" value="ECO:0007669"/>
    <property type="project" value="UniProtKB-KW"/>
</dbReference>
<dbReference type="Proteomes" id="UP000198892">
    <property type="component" value="Unassembled WGS sequence"/>
</dbReference>
<dbReference type="InterPro" id="IPR043519">
    <property type="entry name" value="NT_sf"/>
</dbReference>
<dbReference type="PANTHER" id="PTHR47788">
    <property type="entry name" value="POLYA POLYMERASE"/>
    <property type="match status" value="1"/>
</dbReference>
<evidence type="ECO:0000313" key="15">
    <source>
        <dbReference type="Proteomes" id="UP000198892"/>
    </source>
</evidence>
<protein>
    <submittedName>
        <fullName evidence="14">tRNA nucleotidyltransferase (CCA-adding enzyme)</fullName>
    </submittedName>
</protein>
<keyword evidence="11" id="KW-0129">CBS domain</keyword>
<dbReference type="Gene3D" id="3.10.310.30">
    <property type="match status" value="1"/>
</dbReference>
<dbReference type="InterPro" id="IPR032828">
    <property type="entry name" value="PolyA_RNA-bd"/>
</dbReference>
<dbReference type="GO" id="GO:0046872">
    <property type="term" value="F:metal ion binding"/>
    <property type="evidence" value="ECO:0007669"/>
    <property type="project" value="UniProtKB-KW"/>
</dbReference>
<dbReference type="Gene3D" id="1.10.3090.10">
    <property type="entry name" value="cca-adding enzyme, domain 2"/>
    <property type="match status" value="1"/>
</dbReference>
<keyword evidence="5" id="KW-0819">tRNA processing</keyword>
<keyword evidence="10 12" id="KW-0694">RNA-binding</keyword>
<evidence type="ECO:0000256" key="1">
    <source>
        <dbReference type="ARBA" id="ARBA00001946"/>
    </source>
</evidence>
<evidence type="ECO:0000256" key="4">
    <source>
        <dbReference type="ARBA" id="ARBA00022679"/>
    </source>
</evidence>
<dbReference type="CDD" id="cd05398">
    <property type="entry name" value="NT_ClassII-CCAase"/>
    <property type="match status" value="1"/>
</dbReference>
<feature type="domain" description="CBS" evidence="13">
    <location>
        <begin position="376"/>
        <end position="434"/>
    </location>
</feature>
<dbReference type="RefSeq" id="WP_093337205.1">
    <property type="nucleotide sequence ID" value="NZ_FOXD01000010.1"/>
</dbReference>
<evidence type="ECO:0000256" key="10">
    <source>
        <dbReference type="ARBA" id="ARBA00022884"/>
    </source>
</evidence>
<evidence type="ECO:0000256" key="2">
    <source>
        <dbReference type="ARBA" id="ARBA00007265"/>
    </source>
</evidence>
<dbReference type="CDD" id="cd04595">
    <property type="entry name" value="CBS_pair_DHH_polyA_Pol_assoc"/>
    <property type="match status" value="1"/>
</dbReference>
<dbReference type="Pfam" id="PF12627">
    <property type="entry name" value="PolyA_pol_RNAbd"/>
    <property type="match status" value="1"/>
</dbReference>
<dbReference type="Pfam" id="PF00571">
    <property type="entry name" value="CBS"/>
    <property type="match status" value="2"/>
</dbReference>
<dbReference type="InterPro" id="IPR046342">
    <property type="entry name" value="CBS_dom_sf"/>
</dbReference>
<evidence type="ECO:0000256" key="7">
    <source>
        <dbReference type="ARBA" id="ARBA00022723"/>
    </source>
</evidence>
<dbReference type="InterPro" id="IPR002646">
    <property type="entry name" value="PolA_pol_head_dom"/>
</dbReference>
<keyword evidence="8" id="KW-0547">Nucleotide-binding</keyword>
<dbReference type="InterPro" id="IPR038763">
    <property type="entry name" value="DHH_sf"/>
</dbReference>
<name>A0A1I5T8Q2_9BACI</name>
<evidence type="ECO:0000256" key="11">
    <source>
        <dbReference type="PROSITE-ProRule" id="PRU00703"/>
    </source>
</evidence>
<dbReference type="Gene3D" id="3.90.1640.10">
    <property type="entry name" value="inorganic pyrophosphatase (n-terminal core)"/>
    <property type="match status" value="1"/>
</dbReference>
<evidence type="ECO:0000256" key="6">
    <source>
        <dbReference type="ARBA" id="ARBA00022695"/>
    </source>
</evidence>
<keyword evidence="9" id="KW-0460">Magnesium</keyword>
<dbReference type="Pfam" id="PF02272">
    <property type="entry name" value="DHHA1"/>
    <property type="match status" value="1"/>
</dbReference>
<proteinExistence type="inferred from homology"/>
<dbReference type="AlphaFoldDB" id="A0A1I5T8Q2"/>
<dbReference type="PANTHER" id="PTHR47788:SF1">
    <property type="entry name" value="A-ADDING TRNA NUCLEOTIDYLTRANSFERASE"/>
    <property type="match status" value="1"/>
</dbReference>
<dbReference type="STRING" id="1884432.SAMN05518683_11055"/>
<dbReference type="PROSITE" id="PS51371">
    <property type="entry name" value="CBS"/>
    <property type="match status" value="2"/>
</dbReference>
<dbReference type="Gene3D" id="3.30.460.10">
    <property type="entry name" value="Beta Polymerase, domain 2"/>
    <property type="match status" value="1"/>
</dbReference>
<sequence>MEVILSHEHMDFDALASMTAASALYPDAVMVLSGTQSEQVKQYLAIYRDHFPFIPEEDAPWEHIDHIILTDTPSLARTPAAFLEDGDTPVTVFDHHPLPEENKRKGTTYYLDETGACITILLEEWMKRGWVPSESETTLFALGLYTDTGSFSYPGTTLRDMKAVAFLMEHGLNLELVQQFSEDTLSSRQQQVFQEYLASSEHIGDKGLDVITSMVETEHYAGSLNVITSRLMETTGADAVLTVTAMKNKVFIIGRSASARLSLLPVMQYFGGGGHDRAASASVKNEEADAVHEKVKKLLLQSIADPITSATIMSAPVKTITEDVRVDEAKKRLIYHGHNGFPVVDNKNALIGIISRRDIDKAVQHHLGHAPVKGYMSTDCITVSKTTSFEEIQNMFIRYNIGRVPVMDNGTIIGIVSRTDVIEQLQQSFGAGKEKGNVKPQLVALLSPDVLQLLTVIGETAASENQNAFIIGGMVRDILLEQKGEDIDIVVEGDGMALAEKTAARYDGTVSVHETFGTATVTFPSGRRVDFTTSRTEYYETPAALPTVSRSNIKEDLYRRDFTMNAMAASLHPSDFGDLIDYFHGRDDINKKTLRVLHNLSFVEDPTRILRGIRFEQRFQFRMSKETTAFIHYSVSAVSSLSRSRITSEFQTLFKEADPVRSLERLDELGILPIFFPGAVWTSQTKKVVETYLDSPEKPEDLPEWFCILFCLYLGQAGSIPSAETAAVTKKQKSIVQNTSLLLSLLNEKEWNSPGRFHSHAYHIPEEALFFAAIAADHDQAGFLRQYQKKRRELRPLLDGHDLKAAGLKPGPDFRDYLFSIEQKMLDGEITTRKEALQFIRQHK</sequence>
<dbReference type="InterPro" id="IPR003156">
    <property type="entry name" value="DHHA1_dom"/>
</dbReference>
<dbReference type="SUPFAM" id="SSF81301">
    <property type="entry name" value="Nucleotidyltransferase"/>
    <property type="match status" value="1"/>
</dbReference>
<keyword evidence="6" id="KW-0548">Nucleotidyltransferase</keyword>
<dbReference type="Gene3D" id="3.10.580.10">
    <property type="entry name" value="CBS-domain"/>
    <property type="match status" value="1"/>
</dbReference>
<dbReference type="SMART" id="SM00116">
    <property type="entry name" value="CBS"/>
    <property type="match status" value="2"/>
</dbReference>
<accession>A0A1I5T8Q2</accession>
<dbReference type="GO" id="GO:0016779">
    <property type="term" value="F:nucleotidyltransferase activity"/>
    <property type="evidence" value="ECO:0007669"/>
    <property type="project" value="UniProtKB-KW"/>
</dbReference>
<keyword evidence="3" id="KW-0820">tRNA-binding</keyword>
<comment type="similarity">
    <text evidence="2 12">Belongs to the tRNA nucleotidyltransferase/poly(A) polymerase family.</text>
</comment>
<dbReference type="GO" id="GO:0008033">
    <property type="term" value="P:tRNA processing"/>
    <property type="evidence" value="ECO:0007669"/>
    <property type="project" value="UniProtKB-KW"/>
</dbReference>
<dbReference type="InterPro" id="IPR000644">
    <property type="entry name" value="CBS_dom"/>
</dbReference>
<dbReference type="SUPFAM" id="SSF64182">
    <property type="entry name" value="DHH phosphoesterases"/>
    <property type="match status" value="1"/>
</dbReference>
<dbReference type="InterPro" id="IPR001667">
    <property type="entry name" value="DDH_dom"/>
</dbReference>
<dbReference type="SUPFAM" id="SSF54631">
    <property type="entry name" value="CBS-domain pair"/>
    <property type="match status" value="1"/>
</dbReference>
<evidence type="ECO:0000256" key="8">
    <source>
        <dbReference type="ARBA" id="ARBA00022741"/>
    </source>
</evidence>
<reference evidence="15" key="1">
    <citation type="submission" date="2016-10" db="EMBL/GenBank/DDBJ databases">
        <authorList>
            <person name="Varghese N."/>
            <person name="Submissions S."/>
        </authorList>
    </citation>
    <scope>NUCLEOTIDE SEQUENCE [LARGE SCALE GENOMIC DNA]</scope>
    <source>
        <strain evidence="15">S7</strain>
    </source>
</reference>
<evidence type="ECO:0000256" key="3">
    <source>
        <dbReference type="ARBA" id="ARBA00022555"/>
    </source>
</evidence>
<organism evidence="14 15">
    <name type="scientific">Salibacterium halotolerans</name>
    <dbReference type="NCBI Taxonomy" id="1884432"/>
    <lineage>
        <taxon>Bacteria</taxon>
        <taxon>Bacillati</taxon>
        <taxon>Bacillota</taxon>
        <taxon>Bacilli</taxon>
        <taxon>Bacillales</taxon>
        <taxon>Bacillaceae</taxon>
    </lineage>
</organism>
<keyword evidence="15" id="KW-1185">Reference proteome</keyword>
<gene>
    <name evidence="14" type="ORF">SAMN05518683_11055</name>
</gene>
<keyword evidence="4 12" id="KW-0808">Transferase</keyword>
<dbReference type="GO" id="GO:0000049">
    <property type="term" value="F:tRNA binding"/>
    <property type="evidence" value="ECO:0007669"/>
    <property type="project" value="UniProtKB-KW"/>
</dbReference>
<dbReference type="OrthoDB" id="9805698at2"/>
<dbReference type="SUPFAM" id="SSF81891">
    <property type="entry name" value="Poly A polymerase C-terminal region-like"/>
    <property type="match status" value="1"/>
</dbReference>